<proteinExistence type="predicted"/>
<evidence type="ECO:0000256" key="1">
    <source>
        <dbReference type="ARBA" id="ARBA00022729"/>
    </source>
</evidence>
<evidence type="ECO:0000256" key="4">
    <source>
        <dbReference type="SAM" id="Phobius"/>
    </source>
</evidence>
<feature type="domain" description="Ig-like" evidence="5">
    <location>
        <begin position="317"/>
        <end position="362"/>
    </location>
</feature>
<accession>A0A6P8VII6</accession>
<feature type="domain" description="Ig-like" evidence="5">
    <location>
        <begin position="388"/>
        <end position="466"/>
    </location>
</feature>
<dbReference type="KEGG" id="gacu:117555506"/>
<dbReference type="InterPro" id="IPR003599">
    <property type="entry name" value="Ig_sub"/>
</dbReference>
<evidence type="ECO:0000256" key="3">
    <source>
        <dbReference type="SAM" id="MobiDB-lite"/>
    </source>
</evidence>
<dbReference type="SMART" id="SM00409">
    <property type="entry name" value="IG"/>
    <property type="match status" value="8"/>
</dbReference>
<feature type="transmembrane region" description="Helical" evidence="4">
    <location>
        <begin position="1272"/>
        <end position="1297"/>
    </location>
</feature>
<sequence>MSLSLSHKQRSRLSVLDVKMGLTLLCVLGFFLLSLLYRGQAQDAVLTIEPNWTTFFTGESVTFKCDITGGKDSDWYYSIHNQHGEVFSPSNKKFRTLQPLTSGYSGEYQCLFQHGGSTKRSNTIYLTVSDRNVILEIPVSTLFEGESVTLRCRHRTQREENAAFYRDGSLITTHRNHRSPLMAKNTVQVMSDGSSYSCTFGDEESEQITLRTETKPKAQLRDISPGGGNVTLTCSVGLSSASGWRYFWYKKGNTSEPLKTQDVVFLTNDRISVSRGGVYWCRGRRGNPVYYTEYSDAVVTNRAVVTLQPKWPEIYSGETIILTCEIEDGGDYEWEVSWRTPGSNTPQKSHLAPSSRSGKYQCMGRLKGEMSETLWSDVFTLTVSNERPQPVLTVSPSWPSPGASVTMNCSVDHPSAGWSFYWYKAVPQLSGNSYNYELLAGNENGTEQDLFIIDGQTHTAGYVCTAGRGDPVFYSWYSKLVFVLSGDINSAASLTVSPDSVQHFTKTPVSLSCEGNSTEWRVRRFSKYNNLRHCSSWGTMTGSTCTITRSRFSGVYWCESETGQFSNAVNITKDDGEIILVSPVRLVAEGRPVTLSCKLKTETVYNVDFYKNDKLIQNDTRSELTISAVSKSDEGFYKCKQRDSADGWTSPESWLSVKSASGPGKDSQFPVLPIVGLLCGVLLIILLLLLLYLYRKSKDSCYSRSQKTNQGPATDHMINQDETNQREYASVLQSQPESLIFFECTVNVINRVAYPFLITCFKKCKSSYKWILLYIWFDFDFSSDNACLYETVKGPEEPANDESMDVTYSVLELKHISKKGKSSPAPADETVYSELKPGTALGKNAACTISHYIGPYCIIPYTATQCQRNSLSVLDVKMGHTLLSLLGFLLLNLLYRGQAQDAVLTIEPNWTTFFFGGSVTFKCDITGDKDSGWFYSMYKDGQGFLPYGQHESYKLPHLTTNFSGEYQCLFQHGGSTIRSNKIYLNVSERPLPVVTVSPSWQSPGASVTLNCRVDHPSAGWSFYWYKAVPRLSGNSYSYELLPGSENGTEQDLFIIDGQTHTAGYYCRAGTGDPVFYSLYSKRKFVWSGDINSAASLTVSPDSVQHFTKTPVSLSCEGNSTEWRVRRFSKSGNLLPCSSWGTMTGSTCTISRSWLSGVYWCESETGQFSNAVNITMKYDDIILVSPVRPVAEGLPGTLSCKLKTGTALYDVDFYKNDELIQNYNRRELTISAVSKSDEGFYKCKRRDSVDGRTSSKSWFSVKSASGHGEASEFPVLLIVGLLCGVSLIILLLLFLYLYRKSKDSCYSRSQRTNQSPATDHMINQDETNQREYASVLQDNACLYATVKGPREPANDESRDVTYSVVKLKNISKKGKKNEPEDCVYSDVQMASAAADESRDVTYSVVKLKNISKKGKKNEPEDCVYSHVQMASAAGKSSPAPADETVYSELKPGTALGKNAA</sequence>
<dbReference type="Pfam" id="PF13895">
    <property type="entry name" value="Ig_2"/>
    <property type="match status" value="2"/>
</dbReference>
<feature type="compositionally biased region" description="Low complexity" evidence="3">
    <location>
        <begin position="1429"/>
        <end position="1440"/>
    </location>
</feature>
<feature type="domain" description="Ig-like" evidence="5">
    <location>
        <begin position="576"/>
        <end position="656"/>
    </location>
</feature>
<dbReference type="InterPro" id="IPR003598">
    <property type="entry name" value="Ig_sub2"/>
</dbReference>
<dbReference type="GO" id="GO:0004888">
    <property type="term" value="F:transmembrane signaling receptor activity"/>
    <property type="evidence" value="ECO:0007669"/>
    <property type="project" value="TreeGrafter"/>
</dbReference>
<keyword evidence="4" id="KW-1133">Transmembrane helix</keyword>
<dbReference type="InterPro" id="IPR050488">
    <property type="entry name" value="Ig_Fc_receptor"/>
</dbReference>
<feature type="transmembrane region" description="Helical" evidence="4">
    <location>
        <begin position="671"/>
        <end position="694"/>
    </location>
</feature>
<feature type="domain" description="Ig-like" evidence="5">
    <location>
        <begin position="1178"/>
        <end position="1258"/>
    </location>
</feature>
<name>A0A6P8VII6_GYMAC</name>
<dbReference type="Proteomes" id="UP000515161">
    <property type="component" value="Unplaced"/>
</dbReference>
<dbReference type="SMART" id="SM00408">
    <property type="entry name" value="IGc2"/>
    <property type="match status" value="5"/>
</dbReference>
<dbReference type="InterPro" id="IPR036179">
    <property type="entry name" value="Ig-like_dom_sf"/>
</dbReference>
<reference evidence="7" key="1">
    <citation type="submission" date="2025-08" db="UniProtKB">
        <authorList>
            <consortium name="RefSeq"/>
        </authorList>
    </citation>
    <scope>IDENTIFICATION</scope>
</reference>
<organism evidence="6 7">
    <name type="scientific">Gymnodraco acuticeps</name>
    <name type="common">Antarctic dragonfish</name>
    <dbReference type="NCBI Taxonomy" id="8218"/>
    <lineage>
        <taxon>Eukaryota</taxon>
        <taxon>Metazoa</taxon>
        <taxon>Chordata</taxon>
        <taxon>Craniata</taxon>
        <taxon>Vertebrata</taxon>
        <taxon>Euteleostomi</taxon>
        <taxon>Actinopterygii</taxon>
        <taxon>Neopterygii</taxon>
        <taxon>Teleostei</taxon>
        <taxon>Neoteleostei</taxon>
        <taxon>Acanthomorphata</taxon>
        <taxon>Eupercaria</taxon>
        <taxon>Perciformes</taxon>
        <taxon>Notothenioidei</taxon>
        <taxon>Bathydraconidae</taxon>
        <taxon>Gymnodraco</taxon>
    </lineage>
</organism>
<dbReference type="SUPFAM" id="SSF48726">
    <property type="entry name" value="Immunoglobulin"/>
    <property type="match status" value="7"/>
</dbReference>
<dbReference type="PROSITE" id="PS50835">
    <property type="entry name" value="IG_LIKE"/>
    <property type="match status" value="7"/>
</dbReference>
<dbReference type="InParanoid" id="A0A6P8VII6"/>
<evidence type="ECO:0000259" key="5">
    <source>
        <dbReference type="PROSITE" id="PS50835"/>
    </source>
</evidence>
<keyword evidence="4" id="KW-0812">Transmembrane</keyword>
<keyword evidence="6" id="KW-1185">Reference proteome</keyword>
<feature type="region of interest" description="Disordered" evidence="3">
    <location>
        <begin position="1429"/>
        <end position="1459"/>
    </location>
</feature>
<evidence type="ECO:0000256" key="2">
    <source>
        <dbReference type="ARBA" id="ARBA00023157"/>
    </source>
</evidence>
<dbReference type="Gene3D" id="2.60.40.10">
    <property type="entry name" value="Immunoglobulins"/>
    <property type="match status" value="11"/>
</dbReference>
<dbReference type="InterPro" id="IPR013783">
    <property type="entry name" value="Ig-like_fold"/>
</dbReference>
<keyword evidence="2" id="KW-1015">Disulfide bond</keyword>
<dbReference type="GO" id="GO:0007166">
    <property type="term" value="P:cell surface receptor signaling pathway"/>
    <property type="evidence" value="ECO:0007669"/>
    <property type="project" value="TreeGrafter"/>
</dbReference>
<dbReference type="PANTHER" id="PTHR11481">
    <property type="entry name" value="IMMUNOGLOBULIN FC RECEPTOR"/>
    <property type="match status" value="1"/>
</dbReference>
<feature type="domain" description="Ig-like" evidence="5">
    <location>
        <begin position="144"/>
        <end position="209"/>
    </location>
</feature>
<evidence type="ECO:0000313" key="7">
    <source>
        <dbReference type="RefSeq" id="XP_034086275.1"/>
    </source>
</evidence>
<dbReference type="GO" id="GO:0006955">
    <property type="term" value="P:immune response"/>
    <property type="evidence" value="ECO:0007669"/>
    <property type="project" value="TreeGrafter"/>
</dbReference>
<keyword evidence="4" id="KW-0472">Membrane</keyword>
<feature type="transmembrane region" description="Helical" evidence="4">
    <location>
        <begin position="878"/>
        <end position="895"/>
    </location>
</feature>
<gene>
    <name evidence="7" type="primary">LOC117555506</name>
</gene>
<dbReference type="RefSeq" id="XP_034086275.1">
    <property type="nucleotide sequence ID" value="XM_034230384.1"/>
</dbReference>
<protein>
    <submittedName>
        <fullName evidence="7">Uncharacterized protein LOC117555506</fullName>
    </submittedName>
</protein>
<evidence type="ECO:0000313" key="6">
    <source>
        <dbReference type="Proteomes" id="UP000515161"/>
    </source>
</evidence>
<dbReference type="GeneID" id="117555506"/>
<keyword evidence="1" id="KW-0732">Signal</keyword>
<dbReference type="PANTHER" id="PTHR11481:SF64">
    <property type="entry name" value="FC RECEPTOR-LIKE PROTEIN 4"/>
    <property type="match status" value="1"/>
</dbReference>
<feature type="domain" description="Ig-like" evidence="5">
    <location>
        <begin position="216"/>
        <end position="306"/>
    </location>
</feature>
<dbReference type="GO" id="GO:0009897">
    <property type="term" value="C:external side of plasma membrane"/>
    <property type="evidence" value="ECO:0007669"/>
    <property type="project" value="TreeGrafter"/>
</dbReference>
<feature type="domain" description="Ig-like" evidence="5">
    <location>
        <begin position="992"/>
        <end position="1068"/>
    </location>
</feature>
<dbReference type="OrthoDB" id="6151406at2759"/>
<dbReference type="InterPro" id="IPR007110">
    <property type="entry name" value="Ig-like_dom"/>
</dbReference>